<organism evidence="2 3">
    <name type="scientific">Alicyclobacillus fastidiosus</name>
    <dbReference type="NCBI Taxonomy" id="392011"/>
    <lineage>
        <taxon>Bacteria</taxon>
        <taxon>Bacillati</taxon>
        <taxon>Bacillota</taxon>
        <taxon>Bacilli</taxon>
        <taxon>Bacillales</taxon>
        <taxon>Alicyclobacillaceae</taxon>
        <taxon>Alicyclobacillus</taxon>
    </lineage>
</organism>
<evidence type="ECO:0008006" key="4">
    <source>
        <dbReference type="Google" id="ProtNLM"/>
    </source>
</evidence>
<evidence type="ECO:0000256" key="1">
    <source>
        <dbReference type="SAM" id="Phobius"/>
    </source>
</evidence>
<comment type="caution">
    <text evidence="2">The sequence shown here is derived from an EMBL/GenBank/DDBJ whole genome shotgun (WGS) entry which is preliminary data.</text>
</comment>
<reference evidence="2 3" key="1">
    <citation type="journal article" date="2024" name="Int. J. Mol. Sci.">
        <title>Exploration of Alicyclobacillus spp. Genome in Search of Antibiotic Resistance.</title>
        <authorList>
            <person name="Bucka-Kolendo J."/>
            <person name="Kiousi D.E."/>
            <person name="Dekowska A."/>
            <person name="Mikolajczuk-Szczyrba A."/>
            <person name="Karadedos D.M."/>
            <person name="Michael P."/>
            <person name="Galanis A."/>
            <person name="Sokolowska B."/>
        </authorList>
    </citation>
    <scope>NUCLEOTIDE SEQUENCE [LARGE SCALE GENOMIC DNA]</scope>
    <source>
        <strain evidence="2 3">KKP 3000</strain>
    </source>
</reference>
<gene>
    <name evidence="2" type="ORF">KKP3000_003307</name>
</gene>
<keyword evidence="1" id="KW-0472">Membrane</keyword>
<sequence length="175" mass="20082">MARFVANKRRKPAIRRWLLLLFLPILVVCGVELYKFVIPFNSVNPLWKDVTVGENVIDDWKYDGYDEEGYLRFYNHGQIHLLPPSAHLLALDGQFVVIEESSPNSLTFAPRLYRAIPIRWDVAIVGVIAAGTVVGWFYLSKRLQSAKSSLLKGFTGKRAGFRPQKRKQGHSKHFR</sequence>
<evidence type="ECO:0000313" key="2">
    <source>
        <dbReference type="EMBL" id="MFB5189916.1"/>
    </source>
</evidence>
<proteinExistence type="predicted"/>
<keyword evidence="1" id="KW-1133">Transmembrane helix</keyword>
<dbReference type="RefSeq" id="WP_275476281.1">
    <property type="nucleotide sequence ID" value="NZ_CP162940.1"/>
</dbReference>
<protein>
    <recommendedName>
        <fullName evidence="4">DUF3592 domain-containing protein</fullName>
    </recommendedName>
</protein>
<keyword evidence="1" id="KW-0812">Transmembrane</keyword>
<dbReference type="EMBL" id="JBDXSU010000004">
    <property type="protein sequence ID" value="MFB5189916.1"/>
    <property type="molecule type" value="Genomic_DNA"/>
</dbReference>
<evidence type="ECO:0000313" key="3">
    <source>
        <dbReference type="Proteomes" id="UP001579974"/>
    </source>
</evidence>
<dbReference type="Proteomes" id="UP001579974">
    <property type="component" value="Unassembled WGS sequence"/>
</dbReference>
<name>A0ABV5ACY5_9BACL</name>
<accession>A0ABV5ACY5</accession>
<feature type="transmembrane region" description="Helical" evidence="1">
    <location>
        <begin position="118"/>
        <end position="139"/>
    </location>
</feature>
<keyword evidence="3" id="KW-1185">Reference proteome</keyword>